<dbReference type="Proteomes" id="UP000054783">
    <property type="component" value="Unassembled WGS sequence"/>
</dbReference>
<evidence type="ECO:0000313" key="1">
    <source>
        <dbReference type="EMBL" id="KRX87231.1"/>
    </source>
</evidence>
<organism evidence="1 2">
    <name type="scientific">Trichinella patagoniensis</name>
    <dbReference type="NCBI Taxonomy" id="990121"/>
    <lineage>
        <taxon>Eukaryota</taxon>
        <taxon>Metazoa</taxon>
        <taxon>Ecdysozoa</taxon>
        <taxon>Nematoda</taxon>
        <taxon>Enoplea</taxon>
        <taxon>Dorylaimia</taxon>
        <taxon>Trichinellida</taxon>
        <taxon>Trichinellidae</taxon>
        <taxon>Trichinella</taxon>
    </lineage>
</organism>
<keyword evidence="2" id="KW-1185">Reference proteome</keyword>
<comment type="caution">
    <text evidence="1">The sequence shown here is derived from an EMBL/GenBank/DDBJ whole genome shotgun (WGS) entry which is preliminary data.</text>
</comment>
<dbReference type="AlphaFoldDB" id="A0A0V0XGV2"/>
<accession>A0A0V0XGV2</accession>
<gene>
    <name evidence="1" type="ORF">T12_5839</name>
</gene>
<evidence type="ECO:0000313" key="2">
    <source>
        <dbReference type="Proteomes" id="UP000054783"/>
    </source>
</evidence>
<sequence length="42" mass="4988">MAIQLLHLTRMSRQKATSSMLFMLRKKEETIKKKAMNSFLFV</sequence>
<protein>
    <submittedName>
        <fullName evidence="1">Uncharacterized protein</fullName>
    </submittedName>
</protein>
<dbReference type="EMBL" id="JYDQ01004898">
    <property type="protein sequence ID" value="KRX87231.1"/>
    <property type="molecule type" value="Genomic_DNA"/>
</dbReference>
<proteinExistence type="predicted"/>
<name>A0A0V0XGV2_9BILA</name>
<reference evidence="1 2" key="1">
    <citation type="submission" date="2015-01" db="EMBL/GenBank/DDBJ databases">
        <title>Evolution of Trichinella species and genotypes.</title>
        <authorList>
            <person name="Korhonen P.K."/>
            <person name="Edoardo P."/>
            <person name="Giuseppe L.R."/>
            <person name="Gasser R.B."/>
        </authorList>
    </citation>
    <scope>NUCLEOTIDE SEQUENCE [LARGE SCALE GENOMIC DNA]</scope>
    <source>
        <strain evidence="1">ISS2496</strain>
    </source>
</reference>